<name>A0AAV1PS08_SCOSC</name>
<sequence length="165" mass="19029">MVVSCSSGRVRERLSGGSYSFLLLYLHSCTELAVTLPPTSQTIYNSDLASYLLTTSSRLVFVKKTSYQMLICDLKRINLVHLHEKSNQLVKLHYEDCEATSNGVRVAMRRPSIPRHENTFGFLMALLNSYHHENWYTVFDDALSGNQHRINMYVYAYYLIHISQL</sequence>
<comment type="caution">
    <text evidence="1">The sequence shown here is derived from an EMBL/GenBank/DDBJ whole genome shotgun (WGS) entry which is preliminary data.</text>
</comment>
<organism evidence="1 2">
    <name type="scientific">Scomber scombrus</name>
    <name type="common">Atlantic mackerel</name>
    <name type="synonym">Scomber vernalis</name>
    <dbReference type="NCBI Taxonomy" id="13677"/>
    <lineage>
        <taxon>Eukaryota</taxon>
        <taxon>Metazoa</taxon>
        <taxon>Chordata</taxon>
        <taxon>Craniata</taxon>
        <taxon>Vertebrata</taxon>
        <taxon>Euteleostomi</taxon>
        <taxon>Actinopterygii</taxon>
        <taxon>Neopterygii</taxon>
        <taxon>Teleostei</taxon>
        <taxon>Neoteleostei</taxon>
        <taxon>Acanthomorphata</taxon>
        <taxon>Pelagiaria</taxon>
        <taxon>Scombriformes</taxon>
        <taxon>Scombridae</taxon>
        <taxon>Scomber</taxon>
    </lineage>
</organism>
<dbReference type="Proteomes" id="UP001314229">
    <property type="component" value="Unassembled WGS sequence"/>
</dbReference>
<dbReference type="EMBL" id="CAWUFR010000272">
    <property type="protein sequence ID" value="CAK6974782.1"/>
    <property type="molecule type" value="Genomic_DNA"/>
</dbReference>
<accession>A0AAV1PS08</accession>
<evidence type="ECO:0000313" key="2">
    <source>
        <dbReference type="Proteomes" id="UP001314229"/>
    </source>
</evidence>
<proteinExistence type="predicted"/>
<evidence type="ECO:0000313" key="1">
    <source>
        <dbReference type="EMBL" id="CAK6974782.1"/>
    </source>
</evidence>
<gene>
    <name evidence="1" type="ORF">FSCOSCO3_A031759</name>
</gene>
<keyword evidence="2" id="KW-1185">Reference proteome</keyword>
<protein>
    <submittedName>
        <fullName evidence="1">Uncharacterized protein</fullName>
    </submittedName>
</protein>
<reference evidence="1 2" key="1">
    <citation type="submission" date="2024-01" db="EMBL/GenBank/DDBJ databases">
        <authorList>
            <person name="Alioto T."/>
            <person name="Alioto T."/>
            <person name="Gomez Garrido J."/>
        </authorList>
    </citation>
    <scope>NUCLEOTIDE SEQUENCE [LARGE SCALE GENOMIC DNA]</scope>
</reference>
<dbReference type="AlphaFoldDB" id="A0AAV1PS08"/>